<dbReference type="AlphaFoldDB" id="A0A194AHF7"/>
<dbReference type="SUPFAM" id="SSF52540">
    <property type="entry name" value="P-loop containing nucleoside triphosphate hydrolases"/>
    <property type="match status" value="2"/>
</dbReference>
<keyword evidence="12" id="KW-1185">Reference proteome</keyword>
<keyword evidence="5" id="KW-0347">Helicase</keyword>
<evidence type="ECO:0000256" key="2">
    <source>
        <dbReference type="ARBA" id="ARBA00022741"/>
    </source>
</evidence>
<evidence type="ECO:0000256" key="1">
    <source>
        <dbReference type="ARBA" id="ARBA00022722"/>
    </source>
</evidence>
<feature type="domain" description="RecC C-terminal" evidence="10">
    <location>
        <begin position="808"/>
        <end position="1025"/>
    </location>
</feature>
<keyword evidence="9" id="KW-0234">DNA repair</keyword>
<dbReference type="GO" id="GO:0005524">
    <property type="term" value="F:ATP binding"/>
    <property type="evidence" value="ECO:0007669"/>
    <property type="project" value="UniProtKB-KW"/>
</dbReference>
<dbReference type="GO" id="GO:0003677">
    <property type="term" value="F:DNA binding"/>
    <property type="evidence" value="ECO:0007669"/>
    <property type="project" value="UniProtKB-KW"/>
</dbReference>
<dbReference type="Gene3D" id="3.40.50.300">
    <property type="entry name" value="P-loop containing nucleotide triphosphate hydrolases"/>
    <property type="match status" value="2"/>
</dbReference>
<dbReference type="GO" id="GO:0006281">
    <property type="term" value="P:DNA repair"/>
    <property type="evidence" value="ECO:0007669"/>
    <property type="project" value="UniProtKB-KW"/>
</dbReference>
<proteinExistence type="inferred from homology"/>
<dbReference type="Gene3D" id="3.40.50.10930">
    <property type="match status" value="1"/>
</dbReference>
<dbReference type="RefSeq" id="WP_069857679.1">
    <property type="nucleotide sequence ID" value="NZ_BDFE01000009.1"/>
</dbReference>
<evidence type="ECO:0000256" key="8">
    <source>
        <dbReference type="ARBA" id="ARBA00023125"/>
    </source>
</evidence>
<keyword evidence="8" id="KW-0238">DNA-binding</keyword>
<dbReference type="EMBL" id="BDFE01000009">
    <property type="protein sequence ID" value="GAU08194.1"/>
    <property type="molecule type" value="Genomic_DNA"/>
</dbReference>
<keyword evidence="3" id="KW-0227">DNA damage</keyword>
<keyword evidence="6" id="KW-0269">Exonuclease</keyword>
<evidence type="ECO:0000259" key="10">
    <source>
        <dbReference type="Pfam" id="PF17946"/>
    </source>
</evidence>
<accession>A0A194AHF7</accession>
<gene>
    <name evidence="11" type="ORF">DPF_0897</name>
</gene>
<dbReference type="InterPro" id="IPR011335">
    <property type="entry name" value="Restrct_endonuc-II-like"/>
</dbReference>
<dbReference type="GO" id="GO:0008854">
    <property type="term" value="F:exodeoxyribonuclease V activity"/>
    <property type="evidence" value="ECO:0007669"/>
    <property type="project" value="InterPro"/>
</dbReference>
<dbReference type="GO" id="GO:0006310">
    <property type="term" value="P:DNA recombination"/>
    <property type="evidence" value="ECO:0007669"/>
    <property type="project" value="TreeGrafter"/>
</dbReference>
<evidence type="ECO:0000313" key="12">
    <source>
        <dbReference type="Proteomes" id="UP000095200"/>
    </source>
</evidence>
<keyword evidence="4" id="KW-0378">Hydrolase</keyword>
<dbReference type="Proteomes" id="UP000095200">
    <property type="component" value="Unassembled WGS sequence"/>
</dbReference>
<dbReference type="InterPro" id="IPR027417">
    <property type="entry name" value="P-loop_NTPase"/>
</dbReference>
<dbReference type="OrthoDB" id="9762834at2"/>
<dbReference type="NCBIfam" id="TIGR01450">
    <property type="entry name" value="recC"/>
    <property type="match status" value="1"/>
</dbReference>
<dbReference type="SUPFAM" id="SSF52980">
    <property type="entry name" value="Restriction endonuclease-like"/>
    <property type="match status" value="1"/>
</dbReference>
<organism evidence="11 12">
    <name type="scientific">Desulfoplanes formicivorans</name>
    <dbReference type="NCBI Taxonomy" id="1592317"/>
    <lineage>
        <taxon>Bacteria</taxon>
        <taxon>Pseudomonadati</taxon>
        <taxon>Thermodesulfobacteriota</taxon>
        <taxon>Desulfovibrionia</taxon>
        <taxon>Desulfovibrionales</taxon>
        <taxon>Desulfoplanaceae</taxon>
        <taxon>Desulfoplanes</taxon>
    </lineage>
</organism>
<sequence length="1093" mass="122964">MQTGCRTFLGNRLEDLVDQLAHALARPLDDPFEPECVMVQSQGMARYLSLELARRLKICANMRFSFPVVFFYDLFRLLLPDTPEDYPFAKENMVWELMDILPGFVKGPEGRALAGYLRDGRGIKIYQLAEKIAYHFDQYLIFRPDMVVAWEQGKTMFPGNEHEGWQSCLWQQLVARLGATNHRASLTRRFLDRLAATRTLPQGFPRRLAVFGISSLPPMYLDILSGLGRHIPVSLYLLSPCQEYWADVVSLKEKARLAVKQGENVDLSHLETGNDLLASLGRLGRDFQDLLLTHGLLEQDMQVFVEPGNDTLLHEIQGDILGMTNPPQTGRGEFVPDDSVRIASCHSPMREIEVLHDHLLDRLEKRPELVPEDIVVMCPDIGTYAPYVQAVFGAHKGKSTFIPFHIADQSREQEHPAVKGFFQVLDLVTSRFEASAVLSLLDSVFFREKAGLAPDEVDIVRDWVRGVGINWGIDADFKQQLGLPGYGEHTWVNGLERMLLGVMMPRKMWSSATQERDQHADGNRGGAIVPFDLIEGGQAGILGRFVEFVRILFAHVTNLEHPRSARGWRTDLVDLIRDLMQAGETLAEGLLDLVTGIEDVFARAEASGFDGELDFPTVRCLLRDAFGDVASGGRFLSGGVSFCTLQPMRSIPFKIVCLVGLSDGAFPRQDRSVGFDLIRTAMRKGDRSLRMDDRYLFLEALISARDEIYFSYLGQDARDNTPLPPSVLLSEVMDYLDRYYPLDQGTLSQRLTVIHRLQGFHPSYFDPDSPCTSYVRDNLEGAVKLLQPRTSSPFIQGPLALKEEPVRELPLDVFLEFWNNPARFLVQRRLGIILHAGQDGLQDVEPLERLDFLVGYLLGEDLMHADPKGWEEAFARARGANKLPPGTLGRRQFDVLQEEVGAMRMRVEAITSGDGGLEPLTGTIACHHHDIAALLGDVFPRGQVLQRFAKAKGRDFLRAWIHHLVLQVLAPSKGVRTTWMVAKDGTWRFDPVDDALSRLEELVDLFDQGHNTCLPFFPESSHVFAVESKKDLSRGRAKARTAWLGSGYGGNKGERENPYFSLCFRDVDALDQRFEELAEQVFGPLVQAMTRQG</sequence>
<dbReference type="GO" id="GO:0004386">
    <property type="term" value="F:helicase activity"/>
    <property type="evidence" value="ECO:0007669"/>
    <property type="project" value="UniProtKB-KW"/>
</dbReference>
<comment type="caution">
    <text evidence="11">The sequence shown here is derived from an EMBL/GenBank/DDBJ whole genome shotgun (WGS) entry which is preliminary data.</text>
</comment>
<evidence type="ECO:0000256" key="5">
    <source>
        <dbReference type="ARBA" id="ARBA00022806"/>
    </source>
</evidence>
<dbReference type="InterPro" id="IPR041500">
    <property type="entry name" value="RecC_C"/>
</dbReference>
<dbReference type="PIRSF" id="PIRSF000980">
    <property type="entry name" value="RecC"/>
    <property type="match status" value="1"/>
</dbReference>
<dbReference type="PANTHER" id="PTHR30591:SF1">
    <property type="entry name" value="RECBCD ENZYME SUBUNIT RECC"/>
    <property type="match status" value="1"/>
</dbReference>
<evidence type="ECO:0000313" key="11">
    <source>
        <dbReference type="EMBL" id="GAU08194.1"/>
    </source>
</evidence>
<name>A0A194AHF7_9BACT</name>
<dbReference type="Pfam" id="PF04257">
    <property type="entry name" value="Exonuc_V_gamma"/>
    <property type="match status" value="1"/>
</dbReference>
<evidence type="ECO:0000256" key="3">
    <source>
        <dbReference type="ARBA" id="ARBA00022763"/>
    </source>
</evidence>
<dbReference type="Gene3D" id="1.10.10.160">
    <property type="match status" value="1"/>
</dbReference>
<dbReference type="PANTHER" id="PTHR30591">
    <property type="entry name" value="RECBCD ENZYME SUBUNIT RECC"/>
    <property type="match status" value="1"/>
</dbReference>
<keyword evidence="2" id="KW-0547">Nucleotide-binding</keyword>
<dbReference type="InterPro" id="IPR006697">
    <property type="entry name" value="RecC"/>
</dbReference>
<dbReference type="Pfam" id="PF17946">
    <property type="entry name" value="RecC_C"/>
    <property type="match status" value="1"/>
</dbReference>
<evidence type="ECO:0000256" key="4">
    <source>
        <dbReference type="ARBA" id="ARBA00022801"/>
    </source>
</evidence>
<evidence type="ECO:0000256" key="6">
    <source>
        <dbReference type="ARBA" id="ARBA00022839"/>
    </source>
</evidence>
<dbReference type="STRING" id="1592317.DPF_0897"/>
<dbReference type="InterPro" id="IPR013986">
    <property type="entry name" value="DExx_box_DNA_helicase_dom_sf"/>
</dbReference>
<dbReference type="GO" id="GO:0009338">
    <property type="term" value="C:exodeoxyribonuclease V complex"/>
    <property type="evidence" value="ECO:0007669"/>
    <property type="project" value="InterPro"/>
</dbReference>
<evidence type="ECO:0000256" key="7">
    <source>
        <dbReference type="ARBA" id="ARBA00022840"/>
    </source>
</evidence>
<reference evidence="12" key="1">
    <citation type="submission" date="2016-06" db="EMBL/GenBank/DDBJ databases">
        <title>Draft genome sequence of Desulfoplanes formicivorans strain Pf12B.</title>
        <authorList>
            <person name="Watanabe M."/>
            <person name="Kojima H."/>
            <person name="Fukui M."/>
        </authorList>
    </citation>
    <scope>NUCLEOTIDE SEQUENCE [LARGE SCALE GENOMIC DNA]</scope>
    <source>
        <strain evidence="12">Pf12B</strain>
    </source>
</reference>
<protein>
    <submittedName>
        <fullName evidence="11">Exodeoxyribonuclease V subunit gamma</fullName>
    </submittedName>
</protein>
<evidence type="ECO:0000256" key="9">
    <source>
        <dbReference type="ARBA" id="ARBA00023204"/>
    </source>
</evidence>
<dbReference type="HAMAP" id="MF_01486">
    <property type="entry name" value="RecC"/>
    <property type="match status" value="1"/>
</dbReference>
<keyword evidence="7" id="KW-0067">ATP-binding</keyword>
<keyword evidence="1" id="KW-0540">Nuclease</keyword>